<feature type="region of interest" description="Disordered" evidence="1">
    <location>
        <begin position="1"/>
        <end position="37"/>
    </location>
</feature>
<dbReference type="Pfam" id="PF04316">
    <property type="entry name" value="FlgM"/>
    <property type="match status" value="1"/>
</dbReference>
<dbReference type="Proteomes" id="UP000316095">
    <property type="component" value="Unassembled WGS sequence"/>
</dbReference>
<evidence type="ECO:0000313" key="3">
    <source>
        <dbReference type="EMBL" id="TWT61922.1"/>
    </source>
</evidence>
<dbReference type="RefSeq" id="WP_146503850.1">
    <property type="nucleotide sequence ID" value="NZ_SJPG01000001.1"/>
</dbReference>
<evidence type="ECO:0000256" key="1">
    <source>
        <dbReference type="SAM" id="MobiDB-lite"/>
    </source>
</evidence>
<dbReference type="OrthoDB" id="280802at2"/>
<proteinExistence type="predicted"/>
<gene>
    <name evidence="3" type="ORF">Pan54_26590</name>
</gene>
<keyword evidence="4" id="KW-1185">Reference proteome</keyword>
<sequence length="100" mass="11006">MNISGIGSTNGSWPVSKNQIPAQQTGATSNSRINIPSDELDISPMARMMAELQSIEENDPSRADLIARIRDEIQQGNYDTDEKLESALVKFLQQIQTDNG</sequence>
<dbReference type="EMBL" id="SJPG01000001">
    <property type="protein sequence ID" value="TWT61922.1"/>
    <property type="molecule type" value="Genomic_DNA"/>
</dbReference>
<evidence type="ECO:0000259" key="2">
    <source>
        <dbReference type="Pfam" id="PF04316"/>
    </source>
</evidence>
<dbReference type="InterPro" id="IPR035890">
    <property type="entry name" value="Anti-sigma-28_factor_FlgM_sf"/>
</dbReference>
<dbReference type="SUPFAM" id="SSF101498">
    <property type="entry name" value="Anti-sigma factor FlgM"/>
    <property type="match status" value="1"/>
</dbReference>
<feature type="domain" description="Anti-sigma-28 factor FlgM C-terminal" evidence="2">
    <location>
        <begin position="38"/>
        <end position="82"/>
    </location>
</feature>
<accession>A0A5C5XJG2</accession>
<comment type="caution">
    <text evidence="3">The sequence shown here is derived from an EMBL/GenBank/DDBJ whole genome shotgun (WGS) entry which is preliminary data.</text>
</comment>
<evidence type="ECO:0000313" key="4">
    <source>
        <dbReference type="Proteomes" id="UP000316095"/>
    </source>
</evidence>
<name>A0A5C5XJG2_9PLAN</name>
<dbReference type="AlphaFoldDB" id="A0A5C5XJG2"/>
<organism evidence="3 4">
    <name type="scientific">Rubinisphaera italica</name>
    <dbReference type="NCBI Taxonomy" id="2527969"/>
    <lineage>
        <taxon>Bacteria</taxon>
        <taxon>Pseudomonadati</taxon>
        <taxon>Planctomycetota</taxon>
        <taxon>Planctomycetia</taxon>
        <taxon>Planctomycetales</taxon>
        <taxon>Planctomycetaceae</taxon>
        <taxon>Rubinisphaera</taxon>
    </lineage>
</organism>
<dbReference type="InterPro" id="IPR031316">
    <property type="entry name" value="FlgM_C"/>
</dbReference>
<reference evidence="3 4" key="1">
    <citation type="submission" date="2019-02" db="EMBL/GenBank/DDBJ databases">
        <title>Deep-cultivation of Planctomycetes and their phenomic and genomic characterization uncovers novel biology.</title>
        <authorList>
            <person name="Wiegand S."/>
            <person name="Jogler M."/>
            <person name="Boedeker C."/>
            <person name="Pinto D."/>
            <person name="Vollmers J."/>
            <person name="Rivas-Marin E."/>
            <person name="Kohn T."/>
            <person name="Peeters S.H."/>
            <person name="Heuer A."/>
            <person name="Rast P."/>
            <person name="Oberbeckmann S."/>
            <person name="Bunk B."/>
            <person name="Jeske O."/>
            <person name="Meyerdierks A."/>
            <person name="Storesund J.E."/>
            <person name="Kallscheuer N."/>
            <person name="Luecker S."/>
            <person name="Lage O.M."/>
            <person name="Pohl T."/>
            <person name="Merkel B.J."/>
            <person name="Hornburger P."/>
            <person name="Mueller R.-W."/>
            <person name="Bruemmer F."/>
            <person name="Labrenz M."/>
            <person name="Spormann A.M."/>
            <person name="Op Den Camp H."/>
            <person name="Overmann J."/>
            <person name="Amann R."/>
            <person name="Jetten M.S.M."/>
            <person name="Mascher T."/>
            <person name="Medema M.H."/>
            <person name="Devos D.P."/>
            <person name="Kaster A.-K."/>
            <person name="Ovreas L."/>
            <person name="Rohde M."/>
            <person name="Galperin M.Y."/>
            <person name="Jogler C."/>
        </authorList>
    </citation>
    <scope>NUCLEOTIDE SEQUENCE [LARGE SCALE GENOMIC DNA]</scope>
    <source>
        <strain evidence="3 4">Pan54</strain>
    </source>
</reference>
<protein>
    <recommendedName>
        <fullName evidence="2">Anti-sigma-28 factor FlgM C-terminal domain-containing protein</fullName>
    </recommendedName>
</protein>
<feature type="compositionally biased region" description="Polar residues" evidence="1">
    <location>
        <begin position="1"/>
        <end position="34"/>
    </location>
</feature>